<sequence length="291" mass="33421">MYSMTGYGMGIASNDTYSIKVEMKSVNNRYCDIAIKLPKNLLSIEDKIKRIVKQNVNRGKIDVFINVDYINSKNVKIDINSALAEEYYNVLRKLNDQFNLDSEITLRDIYLMQGVIVSKSEEENTDEYFLLIEEALNQALKGFLGMREIEGENLKKDFEEKISKVYEISEAIKLRAPIALKENTEKLRSTISQNIDAENLDLARLTTEVAIMADKLSIDEEITRIFLHLEQFNDIINLKGAVGRKLDFLIQELNREVNTIGSKTGDIEILKNVVDLKSEIEKIREQVQNIE</sequence>
<reference evidence="8 9" key="1">
    <citation type="submission" date="2018-11" db="EMBL/GenBank/DDBJ databases">
        <title>Genome sequencing and assembly of Anaerosphaera sp. nov., GS7-6-2.</title>
        <authorList>
            <person name="Rettenmaier R."/>
            <person name="Liebl W."/>
            <person name="Zverlov V."/>
        </authorList>
    </citation>
    <scope>NUCLEOTIDE SEQUENCE [LARGE SCALE GENOMIC DNA]</scope>
    <source>
        <strain evidence="8 9">GS7-6-2</strain>
    </source>
</reference>
<feature type="domain" description="Endoribonuclease YicC-like N-terminal" evidence="6">
    <location>
        <begin position="1"/>
        <end position="156"/>
    </location>
</feature>
<keyword evidence="3" id="KW-0255">Endonuclease</keyword>
<comment type="caution">
    <text evidence="8">The sequence shown here is derived from an EMBL/GenBank/DDBJ whole genome shotgun (WGS) entry which is preliminary data.</text>
</comment>
<evidence type="ECO:0000259" key="6">
    <source>
        <dbReference type="Pfam" id="PF03755"/>
    </source>
</evidence>
<comment type="similarity">
    <text evidence="5">Belongs to the YicC/YloC family.</text>
</comment>
<evidence type="ECO:0000256" key="2">
    <source>
        <dbReference type="ARBA" id="ARBA00022722"/>
    </source>
</evidence>
<evidence type="ECO:0000256" key="5">
    <source>
        <dbReference type="ARBA" id="ARBA00035648"/>
    </source>
</evidence>
<name>A0A437S6W6_9FIRM</name>
<evidence type="ECO:0000313" key="9">
    <source>
        <dbReference type="Proteomes" id="UP000288812"/>
    </source>
</evidence>
<dbReference type="PANTHER" id="PTHR30636">
    <property type="entry name" value="UPF0701 PROTEIN YICC"/>
    <property type="match status" value="1"/>
</dbReference>
<dbReference type="OrthoDB" id="9771229at2"/>
<dbReference type="InterPro" id="IPR013527">
    <property type="entry name" value="YicC-like_N"/>
</dbReference>
<evidence type="ECO:0000313" key="8">
    <source>
        <dbReference type="EMBL" id="RVU54769.1"/>
    </source>
</evidence>
<accession>A0A437S6W6</accession>
<comment type="cofactor">
    <cofactor evidence="1">
        <name>a divalent metal cation</name>
        <dbReference type="ChEBI" id="CHEBI:60240"/>
    </cofactor>
</comment>
<dbReference type="Pfam" id="PF08340">
    <property type="entry name" value="YicC-like_C"/>
    <property type="match status" value="1"/>
</dbReference>
<dbReference type="InterPro" id="IPR005229">
    <property type="entry name" value="YicC/YloC-like"/>
</dbReference>
<keyword evidence="9" id="KW-1185">Reference proteome</keyword>
<dbReference type="GO" id="GO:0016787">
    <property type="term" value="F:hydrolase activity"/>
    <property type="evidence" value="ECO:0007669"/>
    <property type="project" value="UniProtKB-KW"/>
</dbReference>
<evidence type="ECO:0000256" key="3">
    <source>
        <dbReference type="ARBA" id="ARBA00022759"/>
    </source>
</evidence>
<feature type="domain" description="Endoribonuclease YicC-like C-terminal" evidence="7">
    <location>
        <begin position="174"/>
        <end position="291"/>
    </location>
</feature>
<keyword evidence="2" id="KW-0540">Nuclease</keyword>
<dbReference type="EMBL" id="RLIH01000006">
    <property type="protein sequence ID" value="RVU54769.1"/>
    <property type="molecule type" value="Genomic_DNA"/>
</dbReference>
<dbReference type="Proteomes" id="UP000288812">
    <property type="component" value="Unassembled WGS sequence"/>
</dbReference>
<dbReference type="Pfam" id="PF03755">
    <property type="entry name" value="YicC-like_N"/>
    <property type="match status" value="1"/>
</dbReference>
<protein>
    <submittedName>
        <fullName evidence="8">YicC family protein</fullName>
    </submittedName>
</protein>
<keyword evidence="4" id="KW-0378">Hydrolase</keyword>
<evidence type="ECO:0000259" key="7">
    <source>
        <dbReference type="Pfam" id="PF08340"/>
    </source>
</evidence>
<dbReference type="AlphaFoldDB" id="A0A437S6W6"/>
<dbReference type="InterPro" id="IPR013551">
    <property type="entry name" value="YicC-like_C"/>
</dbReference>
<organism evidence="8 9">
    <name type="scientific">Anaerosphaera multitolerans</name>
    <dbReference type="NCBI Taxonomy" id="2487351"/>
    <lineage>
        <taxon>Bacteria</taxon>
        <taxon>Bacillati</taxon>
        <taxon>Bacillota</taxon>
        <taxon>Tissierellia</taxon>
        <taxon>Tissierellales</taxon>
        <taxon>Peptoniphilaceae</taxon>
        <taxon>Anaerosphaera</taxon>
    </lineage>
</organism>
<evidence type="ECO:0000256" key="4">
    <source>
        <dbReference type="ARBA" id="ARBA00022801"/>
    </source>
</evidence>
<proteinExistence type="inferred from homology"/>
<evidence type="ECO:0000256" key="1">
    <source>
        <dbReference type="ARBA" id="ARBA00001968"/>
    </source>
</evidence>
<dbReference type="NCBIfam" id="TIGR00255">
    <property type="entry name" value="YicC/YloC family endoribonuclease"/>
    <property type="match status" value="1"/>
</dbReference>
<dbReference type="GO" id="GO:0004521">
    <property type="term" value="F:RNA endonuclease activity"/>
    <property type="evidence" value="ECO:0007669"/>
    <property type="project" value="InterPro"/>
</dbReference>
<gene>
    <name evidence="8" type="ORF">EF514_05465</name>
</gene>
<dbReference type="PANTHER" id="PTHR30636:SF3">
    <property type="entry name" value="UPF0701 PROTEIN YICC"/>
    <property type="match status" value="1"/>
</dbReference>